<reference evidence="1" key="1">
    <citation type="submission" date="2014-05" db="EMBL/GenBank/DDBJ databases">
        <authorList>
            <person name="Chronopoulou M."/>
        </authorList>
    </citation>
    <scope>NUCLEOTIDE SEQUENCE</scope>
    <source>
        <tissue evidence="1">Whole organism</tissue>
    </source>
</reference>
<protein>
    <submittedName>
        <fullName evidence="1">Uncharacterized protein</fullName>
    </submittedName>
</protein>
<proteinExistence type="predicted"/>
<evidence type="ECO:0000313" key="1">
    <source>
        <dbReference type="EMBL" id="CDW30607.1"/>
    </source>
</evidence>
<dbReference type="AlphaFoldDB" id="A0A0K2TY17"/>
<name>A0A0K2TY17_LEPSM</name>
<sequence length="17" mass="1964">MYDSWLNLSPSSKYSSV</sequence>
<accession>A0A0K2TY17</accession>
<organism evidence="1">
    <name type="scientific">Lepeophtheirus salmonis</name>
    <name type="common">Salmon louse</name>
    <name type="synonym">Caligus salmonis</name>
    <dbReference type="NCBI Taxonomy" id="72036"/>
    <lineage>
        <taxon>Eukaryota</taxon>
        <taxon>Metazoa</taxon>
        <taxon>Ecdysozoa</taxon>
        <taxon>Arthropoda</taxon>
        <taxon>Crustacea</taxon>
        <taxon>Multicrustacea</taxon>
        <taxon>Hexanauplia</taxon>
        <taxon>Copepoda</taxon>
        <taxon>Siphonostomatoida</taxon>
        <taxon>Caligidae</taxon>
        <taxon>Lepeophtheirus</taxon>
    </lineage>
</organism>
<dbReference type="EMBL" id="HACA01013246">
    <property type="protein sequence ID" value="CDW30607.1"/>
    <property type="molecule type" value="Transcribed_RNA"/>
</dbReference>